<evidence type="ECO:0000313" key="1">
    <source>
        <dbReference type="EMBL" id="CAF2171043.1"/>
    </source>
</evidence>
<proteinExistence type="predicted"/>
<dbReference type="EMBL" id="CAJNRE010018611">
    <property type="protein sequence ID" value="CAF2171043.1"/>
    <property type="molecule type" value="Genomic_DNA"/>
</dbReference>
<name>A0A816YVT9_9BILA</name>
<organism evidence="1 2">
    <name type="scientific">Rotaria magnacalcarata</name>
    <dbReference type="NCBI Taxonomy" id="392030"/>
    <lineage>
        <taxon>Eukaryota</taxon>
        <taxon>Metazoa</taxon>
        <taxon>Spiralia</taxon>
        <taxon>Gnathifera</taxon>
        <taxon>Rotifera</taxon>
        <taxon>Eurotatoria</taxon>
        <taxon>Bdelloidea</taxon>
        <taxon>Philodinida</taxon>
        <taxon>Philodinidae</taxon>
        <taxon>Rotaria</taxon>
    </lineage>
</organism>
<dbReference type="AlphaFoldDB" id="A0A816YVT9"/>
<accession>A0A816YVT9</accession>
<feature type="non-terminal residue" evidence="1">
    <location>
        <position position="1"/>
    </location>
</feature>
<evidence type="ECO:0000313" key="2">
    <source>
        <dbReference type="Proteomes" id="UP000663824"/>
    </source>
</evidence>
<protein>
    <submittedName>
        <fullName evidence="1">Uncharacterized protein</fullName>
    </submittedName>
</protein>
<sequence>ERHVISIFLVQTSRIINNWSIEWDPFSTNAKRLTVHG</sequence>
<dbReference type="Proteomes" id="UP000663824">
    <property type="component" value="Unassembled WGS sequence"/>
</dbReference>
<gene>
    <name evidence="1" type="ORF">MBJ925_LOCUS33816</name>
</gene>
<comment type="caution">
    <text evidence="1">The sequence shown here is derived from an EMBL/GenBank/DDBJ whole genome shotgun (WGS) entry which is preliminary data.</text>
</comment>
<reference evidence="1" key="1">
    <citation type="submission" date="2021-02" db="EMBL/GenBank/DDBJ databases">
        <authorList>
            <person name="Nowell W R."/>
        </authorList>
    </citation>
    <scope>NUCLEOTIDE SEQUENCE</scope>
</reference>